<evidence type="ECO:0000259" key="1">
    <source>
        <dbReference type="Pfam" id="PF13478"/>
    </source>
</evidence>
<dbReference type="Gene3D" id="3.40.50.720">
    <property type="entry name" value="NAD(P)-binding Rossmann-like Domain"/>
    <property type="match status" value="1"/>
</dbReference>
<reference evidence="2" key="1">
    <citation type="submission" date="2020-04" db="EMBL/GenBank/DDBJ databases">
        <title>Deep metagenomics examines the oral microbiome during advanced dental caries in children, revealing novel taxa and co-occurrences with host molecules.</title>
        <authorList>
            <person name="Baker J.L."/>
            <person name="Morton J.T."/>
            <person name="Dinis M."/>
            <person name="Alvarez R."/>
            <person name="Tran N.C."/>
            <person name="Knight R."/>
            <person name="Edlund A."/>
        </authorList>
    </citation>
    <scope>NUCLEOTIDE SEQUENCE</scope>
    <source>
        <strain evidence="2">JCVI_38_bin.5</strain>
    </source>
</reference>
<protein>
    <submittedName>
        <fullName evidence="2">XdhC family protein</fullName>
    </submittedName>
</protein>
<dbReference type="AlphaFoldDB" id="A0A930VXL1"/>
<organism evidence="2 3">
    <name type="scientific">Lancefieldella rimae</name>
    <dbReference type="NCBI Taxonomy" id="1383"/>
    <lineage>
        <taxon>Bacteria</taxon>
        <taxon>Bacillati</taxon>
        <taxon>Actinomycetota</taxon>
        <taxon>Coriobacteriia</taxon>
        <taxon>Coriobacteriales</taxon>
        <taxon>Atopobiaceae</taxon>
        <taxon>Lancefieldella</taxon>
    </lineage>
</organism>
<evidence type="ECO:0000313" key="3">
    <source>
        <dbReference type="Proteomes" id="UP000698335"/>
    </source>
</evidence>
<dbReference type="EMBL" id="JABZGW010000367">
    <property type="protein sequence ID" value="MBF4808426.1"/>
    <property type="molecule type" value="Genomic_DNA"/>
</dbReference>
<feature type="domain" description="XdhC Rossmann" evidence="1">
    <location>
        <begin position="2"/>
        <end position="47"/>
    </location>
</feature>
<sequence>RKSAFARKTLMERGISKEWTDAIYMPIGDDIMAVTPSEIAISIAAEMIRCRANFRPEKPHQKRPSST</sequence>
<dbReference type="InterPro" id="IPR027051">
    <property type="entry name" value="XdhC_Rossmann_dom"/>
</dbReference>
<gene>
    <name evidence="2" type="ORF">HXK26_07015</name>
</gene>
<proteinExistence type="predicted"/>
<evidence type="ECO:0000313" key="2">
    <source>
        <dbReference type="EMBL" id="MBF4808426.1"/>
    </source>
</evidence>
<name>A0A930VXL1_9ACTN</name>
<accession>A0A930VXL1</accession>
<feature type="non-terminal residue" evidence="2">
    <location>
        <position position="1"/>
    </location>
</feature>
<comment type="caution">
    <text evidence="2">The sequence shown here is derived from an EMBL/GenBank/DDBJ whole genome shotgun (WGS) entry which is preliminary data.</text>
</comment>
<dbReference type="Proteomes" id="UP000698335">
    <property type="component" value="Unassembled WGS sequence"/>
</dbReference>
<dbReference type="Pfam" id="PF13478">
    <property type="entry name" value="XdhC_C"/>
    <property type="match status" value="1"/>
</dbReference>